<feature type="signal peptide" evidence="1">
    <location>
        <begin position="1"/>
        <end position="23"/>
    </location>
</feature>
<dbReference type="Proteomes" id="UP000046393">
    <property type="component" value="Unplaced"/>
</dbReference>
<accession>A0A0N5APY0</accession>
<keyword evidence="1" id="KW-0732">Signal</keyword>
<keyword evidence="2" id="KW-1185">Reference proteome</keyword>
<feature type="chain" id="PRO_5005893386" evidence="1">
    <location>
        <begin position="24"/>
        <end position="167"/>
    </location>
</feature>
<reference evidence="3" key="1">
    <citation type="submission" date="2017-02" db="UniProtKB">
        <authorList>
            <consortium name="WormBaseParasite"/>
        </authorList>
    </citation>
    <scope>IDENTIFICATION</scope>
</reference>
<evidence type="ECO:0000313" key="2">
    <source>
        <dbReference type="Proteomes" id="UP000046393"/>
    </source>
</evidence>
<dbReference type="WBParaSite" id="SMUV_0000672301-mRNA-1">
    <property type="protein sequence ID" value="SMUV_0000672301-mRNA-1"/>
    <property type="gene ID" value="SMUV_0000672301"/>
</dbReference>
<name>A0A0N5APY0_9BILA</name>
<protein>
    <submittedName>
        <fullName evidence="3">DUF2959 domain-containing protein</fullName>
    </submittedName>
</protein>
<dbReference type="AlphaFoldDB" id="A0A0N5APY0"/>
<evidence type="ECO:0000313" key="3">
    <source>
        <dbReference type="WBParaSite" id="SMUV_0000672301-mRNA-1"/>
    </source>
</evidence>
<organism evidence="2 3">
    <name type="scientific">Syphacia muris</name>
    <dbReference type="NCBI Taxonomy" id="451379"/>
    <lineage>
        <taxon>Eukaryota</taxon>
        <taxon>Metazoa</taxon>
        <taxon>Ecdysozoa</taxon>
        <taxon>Nematoda</taxon>
        <taxon>Chromadorea</taxon>
        <taxon>Rhabditida</taxon>
        <taxon>Spirurina</taxon>
        <taxon>Oxyuridomorpha</taxon>
        <taxon>Oxyuroidea</taxon>
        <taxon>Oxyuridae</taxon>
        <taxon>Syphacia</taxon>
    </lineage>
</organism>
<proteinExistence type="predicted"/>
<sequence>MFRLQSVLTKTSLLLILSYSVKADSSITENVRIRRDASDLLVELFKEERIADNAKIELCELRVRSQKMTDTDIEQELFEWARKYGSAAMKILQEKVENEQMLWKLTEINLKKAVEVLRKLQQIDNLRNTQAVKQQQAAKLLATESSIVQELVVTAVTQTKLLQNLRN</sequence>
<evidence type="ECO:0000256" key="1">
    <source>
        <dbReference type="SAM" id="SignalP"/>
    </source>
</evidence>